<dbReference type="EMBL" id="UGRS01000002">
    <property type="protein sequence ID" value="SUA44263.1"/>
    <property type="molecule type" value="Genomic_DNA"/>
</dbReference>
<evidence type="ECO:0000256" key="1">
    <source>
        <dbReference type="SAM" id="Phobius"/>
    </source>
</evidence>
<reference evidence="2 3" key="1">
    <citation type="submission" date="2018-06" db="EMBL/GenBank/DDBJ databases">
        <authorList>
            <consortium name="Pathogen Informatics"/>
            <person name="Doyle S."/>
        </authorList>
    </citation>
    <scope>NUCLEOTIDE SEQUENCE [LARGE SCALE GENOMIC DNA]</scope>
    <source>
        <strain evidence="2 3">NCTC12229</strain>
    </source>
</reference>
<keyword evidence="1" id="KW-0472">Membrane</keyword>
<feature type="transmembrane region" description="Helical" evidence="1">
    <location>
        <begin position="136"/>
        <end position="158"/>
    </location>
</feature>
<organism evidence="2 3">
    <name type="scientific">Neisseria zoodegmatis</name>
    <dbReference type="NCBI Taxonomy" id="326523"/>
    <lineage>
        <taxon>Bacteria</taxon>
        <taxon>Pseudomonadati</taxon>
        <taxon>Pseudomonadota</taxon>
        <taxon>Betaproteobacteria</taxon>
        <taxon>Neisseriales</taxon>
        <taxon>Neisseriaceae</taxon>
        <taxon>Neisseria</taxon>
    </lineage>
</organism>
<dbReference type="OrthoDB" id="5294582at2"/>
<keyword evidence="1" id="KW-1133">Transmembrane helix</keyword>
<dbReference type="RefSeq" id="WP_115134347.1">
    <property type="nucleotide sequence ID" value="NZ_UGRS01000002.1"/>
</dbReference>
<protein>
    <submittedName>
        <fullName evidence="2">MJ0042 family finger-like domain</fullName>
    </submittedName>
</protein>
<evidence type="ECO:0000313" key="2">
    <source>
        <dbReference type="EMBL" id="SUA44263.1"/>
    </source>
</evidence>
<dbReference type="NCBIfam" id="TIGR02098">
    <property type="entry name" value="MJ0042_CXXC"/>
    <property type="match status" value="1"/>
</dbReference>
<dbReference type="Proteomes" id="UP000254055">
    <property type="component" value="Unassembled WGS sequence"/>
</dbReference>
<dbReference type="InterPro" id="IPR011723">
    <property type="entry name" value="Znf/thioredoxin_put"/>
</dbReference>
<evidence type="ECO:0000313" key="3">
    <source>
        <dbReference type="Proteomes" id="UP000254055"/>
    </source>
</evidence>
<gene>
    <name evidence="2" type="ORF">NCTC12229_01748</name>
</gene>
<keyword evidence="1" id="KW-0812">Transmembrane</keyword>
<accession>A0A378WV85</accession>
<proteinExistence type="predicted"/>
<dbReference type="AlphaFoldDB" id="A0A378WV85"/>
<name>A0A378WV85_9NEIS</name>
<sequence>MPVCVCPHCKTRLWVKDTQLNVAQGFVVCRKCEGLFQAKNHIAETPKNIDPSLLLNAVTDTKLVHSIGPQVRTRKTLSKHEIADLLDNMLVTDARNSAKAATAAKMKGPAQPAPAMPASGPMPVHMPQQEPKKDGFNWTLATLVALTVLIMQLFYLVLLLN</sequence>